<name>A0A2P6MV18_9EUKA</name>
<evidence type="ECO:0000256" key="3">
    <source>
        <dbReference type="ARBA" id="ARBA00022833"/>
    </source>
</evidence>
<keyword evidence="1" id="KW-0479">Metal-binding</keyword>
<dbReference type="InterPro" id="IPR007527">
    <property type="entry name" value="Znf_SWIM"/>
</dbReference>
<dbReference type="GO" id="GO:0008270">
    <property type="term" value="F:zinc ion binding"/>
    <property type="evidence" value="ECO:0007669"/>
    <property type="project" value="UniProtKB-KW"/>
</dbReference>
<evidence type="ECO:0000259" key="6">
    <source>
        <dbReference type="PROSITE" id="PS50966"/>
    </source>
</evidence>
<proteinExistence type="predicted"/>
<dbReference type="Gene3D" id="3.30.60.90">
    <property type="match status" value="1"/>
</dbReference>
<dbReference type="AlphaFoldDB" id="A0A2P6MV18"/>
<dbReference type="GO" id="GO:0061630">
    <property type="term" value="F:ubiquitin protein ligase activity"/>
    <property type="evidence" value="ECO:0007669"/>
    <property type="project" value="InterPro"/>
</dbReference>
<dbReference type="InterPro" id="IPR039903">
    <property type="entry name" value="Zswim2"/>
</dbReference>
<dbReference type="InterPro" id="IPR043145">
    <property type="entry name" value="Znf_ZZ_sf"/>
</dbReference>
<reference evidence="7 8" key="1">
    <citation type="journal article" date="2018" name="Genome Biol. Evol.">
        <title>Multiple Roots of Fruiting Body Formation in Amoebozoa.</title>
        <authorList>
            <person name="Hillmann F."/>
            <person name="Forbes G."/>
            <person name="Novohradska S."/>
            <person name="Ferling I."/>
            <person name="Riege K."/>
            <person name="Groth M."/>
            <person name="Westermann M."/>
            <person name="Marz M."/>
            <person name="Spaller T."/>
            <person name="Winckler T."/>
            <person name="Schaap P."/>
            <person name="Glockner G."/>
        </authorList>
    </citation>
    <scope>NUCLEOTIDE SEQUENCE [LARGE SCALE GENOMIC DNA]</scope>
    <source>
        <strain evidence="7 8">Jena</strain>
    </source>
</reference>
<evidence type="ECO:0000313" key="7">
    <source>
        <dbReference type="EMBL" id="PRP75555.1"/>
    </source>
</evidence>
<evidence type="ECO:0000256" key="4">
    <source>
        <dbReference type="PROSITE-ProRule" id="PRU00325"/>
    </source>
</evidence>
<evidence type="ECO:0000256" key="5">
    <source>
        <dbReference type="SAM" id="MobiDB-lite"/>
    </source>
</evidence>
<keyword evidence="2 4" id="KW-0863">Zinc-finger</keyword>
<sequence>MRSVPWQRKPTSEVKENIAKVAEARLFLVQEKGPSCFVISDGSKGKYEVRIGNLQSCSCPSPSICIHILFVMLKVYRLPPENPLTWQLSLVDDEIEKIVAGRARAQRLLVEARPVPTEEVKEGKKEAEVEVERREPLEDEVCPICLDDLADQDMGWCRYECLNHYAQHALSTGTPIKCPLCRHNWGQFEFTPPSTLQSRGGSRPVYTTNILCDHCHSTISSAIFNCLYCTSYHLCESCYTKNPMPHSHHSFLYKASPSSPWTEPPMAMLAAQLQNRELTPDDYDLLLQLDSDAQTVLHPRIVAQPSVRTNPEGRRRRKESSTTKLSPMIPQAEPPSDLSITGVGSQRSEEATARKNCESGWLDKNHDLNPQEVEGASCNPYAHFPLLQHALHYPRMFN</sequence>
<dbReference type="PANTHER" id="PTHR21540:SF3">
    <property type="entry name" value="E3 UBIQUITIN-PROTEIN LIGASE ZSWIM2"/>
    <property type="match status" value="1"/>
</dbReference>
<dbReference type="PROSITE" id="PS50966">
    <property type="entry name" value="ZF_SWIM"/>
    <property type="match status" value="1"/>
</dbReference>
<evidence type="ECO:0000256" key="2">
    <source>
        <dbReference type="ARBA" id="ARBA00022771"/>
    </source>
</evidence>
<dbReference type="OrthoDB" id="2122982at2759"/>
<gene>
    <name evidence="7" type="ORF">PROFUN_09041</name>
</gene>
<accession>A0A2P6MV18</accession>
<feature type="domain" description="SWIM-type" evidence="6">
    <location>
        <begin position="47"/>
        <end position="76"/>
    </location>
</feature>
<dbReference type="EMBL" id="MDYQ01000378">
    <property type="protein sequence ID" value="PRP75555.1"/>
    <property type="molecule type" value="Genomic_DNA"/>
</dbReference>
<evidence type="ECO:0000256" key="1">
    <source>
        <dbReference type="ARBA" id="ARBA00022723"/>
    </source>
</evidence>
<evidence type="ECO:0000313" key="8">
    <source>
        <dbReference type="Proteomes" id="UP000241769"/>
    </source>
</evidence>
<dbReference type="SUPFAM" id="SSF57850">
    <property type="entry name" value="RING/U-box"/>
    <property type="match status" value="2"/>
</dbReference>
<comment type="caution">
    <text evidence="7">The sequence shown here is derived from an EMBL/GenBank/DDBJ whole genome shotgun (WGS) entry which is preliminary data.</text>
</comment>
<feature type="region of interest" description="Disordered" evidence="5">
    <location>
        <begin position="300"/>
        <end position="364"/>
    </location>
</feature>
<keyword evidence="3" id="KW-0862">Zinc</keyword>
<dbReference type="Proteomes" id="UP000241769">
    <property type="component" value="Unassembled WGS sequence"/>
</dbReference>
<organism evidence="7 8">
    <name type="scientific">Planoprotostelium fungivorum</name>
    <dbReference type="NCBI Taxonomy" id="1890364"/>
    <lineage>
        <taxon>Eukaryota</taxon>
        <taxon>Amoebozoa</taxon>
        <taxon>Evosea</taxon>
        <taxon>Variosea</taxon>
        <taxon>Cavosteliida</taxon>
        <taxon>Cavosteliaceae</taxon>
        <taxon>Planoprotostelium</taxon>
    </lineage>
</organism>
<dbReference type="STRING" id="1890364.A0A2P6MV18"/>
<dbReference type="Pfam" id="PF04434">
    <property type="entry name" value="SWIM"/>
    <property type="match status" value="1"/>
</dbReference>
<keyword evidence="8" id="KW-1185">Reference proteome</keyword>
<dbReference type="PANTHER" id="PTHR21540">
    <property type="entry name" value="RING FINGER AND SWIM DOMAIN-CONTAINING PROTEIN 2"/>
    <property type="match status" value="1"/>
</dbReference>
<protein>
    <recommendedName>
        <fullName evidence="6">SWIM-type domain-containing protein</fullName>
    </recommendedName>
</protein>
<feature type="compositionally biased region" description="Basic and acidic residues" evidence="5">
    <location>
        <begin position="347"/>
        <end position="364"/>
    </location>
</feature>
<dbReference type="InParanoid" id="A0A2P6MV18"/>